<dbReference type="Pfam" id="PF01367">
    <property type="entry name" value="5_3_exonuc"/>
    <property type="match status" value="1"/>
</dbReference>
<dbReference type="Gene3D" id="3.40.50.1010">
    <property type="entry name" value="5'-nuclease"/>
    <property type="match status" value="1"/>
</dbReference>
<dbReference type="GO" id="GO:0008409">
    <property type="term" value="F:5'-3' exonuclease activity"/>
    <property type="evidence" value="ECO:0007669"/>
    <property type="project" value="InterPro"/>
</dbReference>
<keyword evidence="1" id="KW-0540">Nuclease</keyword>
<dbReference type="AlphaFoldDB" id="A0A2M7TMC0"/>
<dbReference type="GO" id="GO:0033567">
    <property type="term" value="P:DNA replication, Okazaki fragment processing"/>
    <property type="evidence" value="ECO:0007669"/>
    <property type="project" value="InterPro"/>
</dbReference>
<dbReference type="SUPFAM" id="SSF47807">
    <property type="entry name" value="5' to 3' exonuclease, C-terminal subdomain"/>
    <property type="match status" value="1"/>
</dbReference>
<accession>A0A2M7TMC0</accession>
<reference evidence="6" key="1">
    <citation type="submission" date="2017-09" db="EMBL/GenBank/DDBJ databases">
        <title>Depth-based differentiation of microbial function through sediment-hosted aquifers and enrichment of novel symbionts in the deep terrestrial subsurface.</title>
        <authorList>
            <person name="Probst A.J."/>
            <person name="Ladd B."/>
            <person name="Jarett J.K."/>
            <person name="Geller-Mcgrath D.E."/>
            <person name="Sieber C.M.K."/>
            <person name="Emerson J.B."/>
            <person name="Anantharaman K."/>
            <person name="Thomas B.C."/>
            <person name="Malmstrom R."/>
            <person name="Stieglmeier M."/>
            <person name="Klingl A."/>
            <person name="Woyke T."/>
            <person name="Ryan C.M."/>
            <person name="Banfield J.F."/>
        </authorList>
    </citation>
    <scope>NUCLEOTIDE SEQUENCE [LARGE SCALE GENOMIC DNA]</scope>
</reference>
<dbReference type="InterPro" id="IPR020046">
    <property type="entry name" value="5-3_exonucl_a-hlix_arch_N"/>
</dbReference>
<dbReference type="SMART" id="SM00475">
    <property type="entry name" value="53EXOc"/>
    <property type="match status" value="1"/>
</dbReference>
<keyword evidence="2" id="KW-0378">Hydrolase</keyword>
<dbReference type="CDD" id="cd09898">
    <property type="entry name" value="H3TH_53EXO"/>
    <property type="match status" value="1"/>
</dbReference>
<evidence type="ECO:0000256" key="2">
    <source>
        <dbReference type="ARBA" id="ARBA00022801"/>
    </source>
</evidence>
<dbReference type="InterPro" id="IPR002421">
    <property type="entry name" value="5-3_exonuclease"/>
</dbReference>
<dbReference type="GO" id="GO:0017108">
    <property type="term" value="F:5'-flap endonuclease activity"/>
    <property type="evidence" value="ECO:0007669"/>
    <property type="project" value="InterPro"/>
</dbReference>
<dbReference type="SUPFAM" id="SSF88723">
    <property type="entry name" value="PIN domain-like"/>
    <property type="match status" value="1"/>
</dbReference>
<evidence type="ECO:0000313" key="6">
    <source>
        <dbReference type="Proteomes" id="UP000229753"/>
    </source>
</evidence>
<dbReference type="InterPro" id="IPR008918">
    <property type="entry name" value="HhH2"/>
</dbReference>
<comment type="caution">
    <text evidence="5">The sequence shown here is derived from an EMBL/GenBank/DDBJ whole genome shotgun (WGS) entry which is preliminary data.</text>
</comment>
<dbReference type="EMBL" id="PFNO01000120">
    <property type="protein sequence ID" value="PIZ48444.1"/>
    <property type="molecule type" value="Genomic_DNA"/>
</dbReference>
<dbReference type="Gene3D" id="1.10.150.20">
    <property type="entry name" value="5' to 3' exonuclease, C-terminal subdomain"/>
    <property type="match status" value="1"/>
</dbReference>
<evidence type="ECO:0000256" key="3">
    <source>
        <dbReference type="ARBA" id="ARBA00023125"/>
    </source>
</evidence>
<dbReference type="Proteomes" id="UP000229753">
    <property type="component" value="Unassembled WGS sequence"/>
</dbReference>
<protein>
    <recommendedName>
        <fullName evidence="4">5'-3' exonuclease domain-containing protein</fullName>
    </recommendedName>
</protein>
<gene>
    <name evidence="5" type="ORF">COY29_03720</name>
</gene>
<dbReference type="GO" id="GO:0003677">
    <property type="term" value="F:DNA binding"/>
    <property type="evidence" value="ECO:0007669"/>
    <property type="project" value="UniProtKB-KW"/>
</dbReference>
<dbReference type="Pfam" id="PF02739">
    <property type="entry name" value="5_3_exonuc_N"/>
    <property type="match status" value="1"/>
</dbReference>
<feature type="domain" description="5'-3' exonuclease" evidence="4">
    <location>
        <begin position="1"/>
        <end position="257"/>
    </location>
</feature>
<name>A0A2M7TMC0_9BACT</name>
<dbReference type="PANTHER" id="PTHR42646:SF2">
    <property type="entry name" value="5'-3' EXONUCLEASE FAMILY PROTEIN"/>
    <property type="match status" value="1"/>
</dbReference>
<dbReference type="InterPro" id="IPR020045">
    <property type="entry name" value="DNA_polI_H3TH"/>
</dbReference>
<keyword evidence="3" id="KW-0238">DNA-binding</keyword>
<evidence type="ECO:0000259" key="4">
    <source>
        <dbReference type="SMART" id="SM00475"/>
    </source>
</evidence>
<evidence type="ECO:0000256" key="1">
    <source>
        <dbReference type="ARBA" id="ARBA00022722"/>
    </source>
</evidence>
<dbReference type="InterPro" id="IPR036279">
    <property type="entry name" value="5-3_exonuclease_C_sf"/>
</dbReference>
<evidence type="ECO:0000313" key="5">
    <source>
        <dbReference type="EMBL" id="PIZ48444.1"/>
    </source>
</evidence>
<dbReference type="FunFam" id="1.10.150.20:FF:000003">
    <property type="entry name" value="DNA polymerase I"/>
    <property type="match status" value="1"/>
</dbReference>
<dbReference type="PANTHER" id="PTHR42646">
    <property type="entry name" value="FLAP ENDONUCLEASE XNI"/>
    <property type="match status" value="1"/>
</dbReference>
<organism evidence="5 6">
    <name type="scientific">Candidatus Woesebacteria bacterium CG_4_10_14_0_2_um_filter_39_14</name>
    <dbReference type="NCBI Taxonomy" id="1975054"/>
    <lineage>
        <taxon>Bacteria</taxon>
        <taxon>Candidatus Woeseibacteriota</taxon>
    </lineage>
</organism>
<dbReference type="SMART" id="SM00279">
    <property type="entry name" value="HhH2"/>
    <property type="match status" value="1"/>
</dbReference>
<dbReference type="InterPro" id="IPR029060">
    <property type="entry name" value="PIN-like_dom_sf"/>
</dbReference>
<dbReference type="CDD" id="cd09859">
    <property type="entry name" value="PIN_53EXO"/>
    <property type="match status" value="1"/>
</dbReference>
<sequence length="296" mass="33115">MKLVLIDAFAILHRAFHAIPPLTNKKGEPTNAVYGFVSMILKVVQDLQPNSLAVCFDVKAPTFRHKEFKDYQSQRPPMADELSSQIEKVKSFLKAANIPIYLKAGYEADDLLGTIAKKSDADSVIIATGDKDMLQLVDDKIKIYMPIAGLSSAKLFGQVEAKERMGVFPSQIPDLKSLMGDPSDNYPGVAGIGPKTAIKLLEKYFSLDKIYAHLQEIEPNVREKLEGGKKDVLLFHRLATIVKDVSIKIDFAEMKKWNIDSPDVLKLFAEFGFKTLTKRVKEVGEKIDQEKQMTLL</sequence>
<proteinExistence type="predicted"/>
<dbReference type="InterPro" id="IPR038969">
    <property type="entry name" value="FEN"/>
</dbReference>